<keyword evidence="6" id="KW-0223">Dioxygenase</keyword>
<accession>A0ABW4T343</accession>
<protein>
    <submittedName>
        <fullName evidence="6">TauD/TfdA family dioxygenase</fullName>
    </submittedName>
</protein>
<dbReference type="RefSeq" id="WP_379575660.1">
    <property type="nucleotide sequence ID" value="NZ_JBHUFV010000043.1"/>
</dbReference>
<evidence type="ECO:0000256" key="4">
    <source>
        <dbReference type="ARBA" id="ARBA00023194"/>
    </source>
</evidence>
<evidence type="ECO:0000313" key="7">
    <source>
        <dbReference type="Proteomes" id="UP001597368"/>
    </source>
</evidence>
<evidence type="ECO:0000256" key="1">
    <source>
        <dbReference type="ARBA" id="ARBA00001954"/>
    </source>
</evidence>
<evidence type="ECO:0000256" key="3">
    <source>
        <dbReference type="ARBA" id="ARBA00023004"/>
    </source>
</evidence>
<dbReference type="EMBL" id="JBHUFV010000043">
    <property type="protein sequence ID" value="MFD1935545.1"/>
    <property type="molecule type" value="Genomic_DNA"/>
</dbReference>
<dbReference type="PANTHER" id="PTHR10696">
    <property type="entry name" value="GAMMA-BUTYROBETAINE HYDROXYLASE-RELATED"/>
    <property type="match status" value="1"/>
</dbReference>
<comment type="caution">
    <text evidence="6">The sequence shown here is derived from an EMBL/GenBank/DDBJ whole genome shotgun (WGS) entry which is preliminary data.</text>
</comment>
<feature type="domain" description="TauD/TfdA-like" evidence="5">
    <location>
        <begin position="50"/>
        <end position="331"/>
    </location>
</feature>
<keyword evidence="4" id="KW-0045">Antibiotic biosynthesis</keyword>
<reference evidence="7" key="1">
    <citation type="journal article" date="2019" name="Int. J. Syst. Evol. Microbiol.">
        <title>The Global Catalogue of Microorganisms (GCM) 10K type strain sequencing project: providing services to taxonomists for standard genome sequencing and annotation.</title>
        <authorList>
            <consortium name="The Broad Institute Genomics Platform"/>
            <consortium name="The Broad Institute Genome Sequencing Center for Infectious Disease"/>
            <person name="Wu L."/>
            <person name="Ma J."/>
        </authorList>
    </citation>
    <scope>NUCLEOTIDE SEQUENCE [LARGE SCALE GENOMIC DNA]</scope>
    <source>
        <strain evidence="7">ICMP 6774ER</strain>
    </source>
</reference>
<keyword evidence="7" id="KW-1185">Reference proteome</keyword>
<dbReference type="GO" id="GO:0051213">
    <property type="term" value="F:dioxygenase activity"/>
    <property type="evidence" value="ECO:0007669"/>
    <property type="project" value="UniProtKB-KW"/>
</dbReference>
<organism evidence="6 7">
    <name type="scientific">Nonomuraea mangrovi</name>
    <dbReference type="NCBI Taxonomy" id="2316207"/>
    <lineage>
        <taxon>Bacteria</taxon>
        <taxon>Bacillati</taxon>
        <taxon>Actinomycetota</taxon>
        <taxon>Actinomycetes</taxon>
        <taxon>Streptosporangiales</taxon>
        <taxon>Streptosporangiaceae</taxon>
        <taxon>Nonomuraea</taxon>
    </lineage>
</organism>
<evidence type="ECO:0000313" key="6">
    <source>
        <dbReference type="EMBL" id="MFD1935545.1"/>
    </source>
</evidence>
<keyword evidence="2" id="KW-0560">Oxidoreductase</keyword>
<dbReference type="SUPFAM" id="SSF51197">
    <property type="entry name" value="Clavaminate synthase-like"/>
    <property type="match status" value="1"/>
</dbReference>
<dbReference type="Pfam" id="PF02668">
    <property type="entry name" value="TauD"/>
    <property type="match status" value="1"/>
</dbReference>
<name>A0ABW4T343_9ACTN</name>
<dbReference type="PANTHER" id="PTHR10696:SF56">
    <property type="entry name" value="TAUD_TFDA-LIKE DOMAIN-CONTAINING PROTEIN"/>
    <property type="match status" value="1"/>
</dbReference>
<dbReference type="Proteomes" id="UP001597368">
    <property type="component" value="Unassembled WGS sequence"/>
</dbReference>
<comment type="cofactor">
    <cofactor evidence="1">
        <name>Fe(2+)</name>
        <dbReference type="ChEBI" id="CHEBI:29033"/>
    </cofactor>
</comment>
<evidence type="ECO:0000259" key="5">
    <source>
        <dbReference type="Pfam" id="PF02668"/>
    </source>
</evidence>
<keyword evidence="3" id="KW-0408">Iron</keyword>
<proteinExistence type="predicted"/>
<gene>
    <name evidence="6" type="ORF">ACFSKW_29155</name>
</gene>
<dbReference type="InterPro" id="IPR003819">
    <property type="entry name" value="TauD/TfdA-like"/>
</dbReference>
<dbReference type="Gene3D" id="3.60.130.10">
    <property type="entry name" value="Clavaminate synthase-like"/>
    <property type="match status" value="1"/>
</dbReference>
<dbReference type="InterPro" id="IPR050411">
    <property type="entry name" value="AlphaKG_dependent_hydroxylases"/>
</dbReference>
<sequence>MVRPTDPSADPDSSLVPSPSLDLGVDLDVEEGRPAIVWVSGAGDPAVWVAGHRDALHRAVARHGAVMVRGLVPRDAAEAGRILKNLATELMAEREAFAPRETYEQGVYSSSKWPSNQPMCMHHELSYTLESPSMLLFACLSAPPQGGVTAVAEASRVLAALPADLVERFEREGWLLTRSYNDEIGVPWQEAFGTSSRAEVESYCAANRITFEWTSDGGLRTSQRRPAVITHPENGQRLWFNQIAFLNEWTMMPEVREYLVDVYGRDGLPFNTRFGNGDEIGEDVVQLINKIYDSVTLREPWQAGDVMLVDNLRMAHSREAYEGPREVLVAMGYPVSLDACSPSADRPQLWSA</sequence>
<evidence type="ECO:0000256" key="2">
    <source>
        <dbReference type="ARBA" id="ARBA00023002"/>
    </source>
</evidence>
<dbReference type="InterPro" id="IPR042098">
    <property type="entry name" value="TauD-like_sf"/>
</dbReference>